<gene>
    <name evidence="8" type="ORF">SUBVAR_04798</name>
</gene>
<comment type="caution">
    <text evidence="8">The sequence shown here is derived from an EMBL/GenBank/DDBJ whole genome shotgun (WGS) entry which is preliminary data.</text>
</comment>
<dbReference type="OrthoDB" id="9801455at2"/>
<dbReference type="InterPro" id="IPR052176">
    <property type="entry name" value="Glycosyl_Hydrlase_43_Enz"/>
</dbReference>
<keyword evidence="4" id="KW-0119">Carbohydrate metabolism</keyword>
<evidence type="ECO:0000256" key="7">
    <source>
        <dbReference type="RuleBase" id="RU361187"/>
    </source>
</evidence>
<name>D1PKC3_9FIRM</name>
<keyword evidence="2" id="KW-0858">Xylan degradation</keyword>
<dbReference type="eggNOG" id="COG3534">
    <property type="taxonomic scope" value="Bacteria"/>
</dbReference>
<dbReference type="GO" id="GO:0045493">
    <property type="term" value="P:xylan catabolic process"/>
    <property type="evidence" value="ECO:0007669"/>
    <property type="project" value="UniProtKB-KW"/>
</dbReference>
<evidence type="ECO:0000256" key="5">
    <source>
        <dbReference type="ARBA" id="ARBA00023295"/>
    </source>
</evidence>
<dbReference type="STRING" id="411471.SUBVAR_04798"/>
<dbReference type="CDD" id="cd18620">
    <property type="entry name" value="GH43_XylA-like"/>
    <property type="match status" value="1"/>
</dbReference>
<keyword evidence="9" id="KW-1185">Reference proteome</keyword>
<dbReference type="CAZy" id="GH43">
    <property type="family name" value="Glycoside Hydrolase Family 43"/>
</dbReference>
<accession>D1PKC3</accession>
<evidence type="ECO:0000256" key="3">
    <source>
        <dbReference type="ARBA" id="ARBA00022801"/>
    </source>
</evidence>
<evidence type="ECO:0000313" key="8">
    <source>
        <dbReference type="EMBL" id="EFB76844.1"/>
    </source>
</evidence>
<dbReference type="PANTHER" id="PTHR43772">
    <property type="entry name" value="ENDO-1,4-BETA-XYLANASE"/>
    <property type="match status" value="1"/>
</dbReference>
<sequence length="493" mass="54883">MKEEVSVKRQCYNPYLPSWEYIPDAEPKVFGQRLYIYGSHDLFGAKEYCEGDYVCWSTPVDDLSDWRYEGVIFKKQDTPWNKKNQSYYAPDVVRGTDGRYYLYYSVANTSITSVAVCDKPAGKYQYLGDVHFPDGRVYGSKPEDWFMFDPAVLVDDDGRVFLYVGSGQKSNGQFGHEIKGLFVMELSSDMLTIVSEPTIIMPADFDPKKPNYWEGPSIRHIGEWYYLVYPATDITGLNYAMSLFPDKGFIHKGPIHSSSDIGLEGRKLMNAAYPMGNSHGGMVCVHGQWYIFDHRTTNGAKRNRQAVAEPIEIRADGTIRMVESTSCGLNGGPLKGTGTYPAYIACVLHHAGTFGLRNPMGGPEITQDGPDYEPPEPGEREVTIETERTAPKAYISKMKNGSIAGFRYFDLNESTHIAVTVRGAGGVLELLPGEKGPVIASIPIAGTADWTTAGVKFNARRLALESRRPIDSCPLYFRYKGKGTLDILSITLA</sequence>
<keyword evidence="3 7" id="KW-0378">Hydrolase</keyword>
<evidence type="ECO:0000256" key="1">
    <source>
        <dbReference type="ARBA" id="ARBA00009865"/>
    </source>
</evidence>
<keyword evidence="2" id="KW-0624">Polysaccharide degradation</keyword>
<proteinExistence type="inferred from homology"/>
<reference evidence="8" key="1">
    <citation type="submission" date="2009-12" db="EMBL/GenBank/DDBJ databases">
        <authorList>
            <person name="Weinstock G."/>
            <person name="Sodergren E."/>
            <person name="Clifton S."/>
            <person name="Fulton L."/>
            <person name="Fulton B."/>
            <person name="Courtney L."/>
            <person name="Fronick C."/>
            <person name="Harrison M."/>
            <person name="Strong C."/>
            <person name="Farmer C."/>
            <person name="Delahaunty K."/>
            <person name="Markovic C."/>
            <person name="Hall O."/>
            <person name="Minx P."/>
            <person name="Tomlinson C."/>
            <person name="Mitreva M."/>
            <person name="Nelson J."/>
            <person name="Hou S."/>
            <person name="Wollam A."/>
            <person name="Pepin K.H."/>
            <person name="Johnson M."/>
            <person name="Bhonagiri V."/>
            <person name="Nash W.E."/>
            <person name="Warren W."/>
            <person name="Chinwalla A."/>
            <person name="Mardis E.R."/>
            <person name="Wilson R.K."/>
        </authorList>
    </citation>
    <scope>NUCLEOTIDE SEQUENCE [LARGE SCALE GENOMIC DNA]</scope>
    <source>
        <strain evidence="8">DSM 15176</strain>
    </source>
</reference>
<dbReference type="Gene3D" id="2.115.10.20">
    <property type="entry name" value="Glycosyl hydrolase domain, family 43"/>
    <property type="match status" value="1"/>
</dbReference>
<dbReference type="PANTHER" id="PTHR43772:SF2">
    <property type="entry name" value="PUTATIVE (AFU_ORTHOLOGUE AFUA_2G04480)-RELATED"/>
    <property type="match status" value="1"/>
</dbReference>
<dbReference type="EMBL" id="ACBY02000018">
    <property type="protein sequence ID" value="EFB76844.1"/>
    <property type="molecule type" value="Genomic_DNA"/>
</dbReference>
<feature type="site" description="Important for catalytic activity, responsible for pKa modulation of the active site Glu and correct orientation of both the proton donor and substrate" evidence="6">
    <location>
        <position position="149"/>
    </location>
</feature>
<dbReference type="Proteomes" id="UP000003438">
    <property type="component" value="Unassembled WGS sequence"/>
</dbReference>
<dbReference type="HOGENOM" id="CLU_009397_11_0_9"/>
<evidence type="ECO:0000256" key="6">
    <source>
        <dbReference type="PIRSR" id="PIRSR606710-2"/>
    </source>
</evidence>
<organism evidence="8 9">
    <name type="scientific">Subdoligranulum variabile DSM 15176</name>
    <dbReference type="NCBI Taxonomy" id="411471"/>
    <lineage>
        <taxon>Bacteria</taxon>
        <taxon>Bacillati</taxon>
        <taxon>Bacillota</taxon>
        <taxon>Clostridia</taxon>
        <taxon>Eubacteriales</taxon>
        <taxon>Oscillospiraceae</taxon>
        <taxon>Subdoligranulum</taxon>
    </lineage>
</organism>
<dbReference type="Gene3D" id="2.60.120.260">
    <property type="entry name" value="Galactose-binding domain-like"/>
    <property type="match status" value="1"/>
</dbReference>
<evidence type="ECO:0000256" key="2">
    <source>
        <dbReference type="ARBA" id="ARBA00022651"/>
    </source>
</evidence>
<keyword evidence="5 7" id="KW-0326">Glycosidase</keyword>
<dbReference type="InterPro" id="IPR006710">
    <property type="entry name" value="Glyco_hydro_43"/>
</dbReference>
<evidence type="ECO:0000256" key="4">
    <source>
        <dbReference type="ARBA" id="ARBA00023277"/>
    </source>
</evidence>
<dbReference type="GO" id="GO:0004553">
    <property type="term" value="F:hydrolase activity, hydrolyzing O-glycosyl compounds"/>
    <property type="evidence" value="ECO:0007669"/>
    <property type="project" value="InterPro"/>
</dbReference>
<dbReference type="Pfam" id="PF04616">
    <property type="entry name" value="Glyco_hydro_43"/>
    <property type="match status" value="1"/>
</dbReference>
<dbReference type="SUPFAM" id="SSF75005">
    <property type="entry name" value="Arabinanase/levansucrase/invertase"/>
    <property type="match status" value="1"/>
</dbReference>
<dbReference type="InterPro" id="IPR023296">
    <property type="entry name" value="Glyco_hydro_beta-prop_sf"/>
</dbReference>
<dbReference type="AlphaFoldDB" id="D1PKC3"/>
<evidence type="ECO:0000313" key="9">
    <source>
        <dbReference type="Proteomes" id="UP000003438"/>
    </source>
</evidence>
<protein>
    <submittedName>
        <fullName evidence="8">Glycosyl hydrolase, family 43</fullName>
    </submittedName>
</protein>
<comment type="similarity">
    <text evidence="1 7">Belongs to the glycosyl hydrolase 43 family.</text>
</comment>